<protein>
    <submittedName>
        <fullName evidence="4">Molybdopterin biosynthesis protein</fullName>
    </submittedName>
</protein>
<dbReference type="SUPFAM" id="SSF53218">
    <property type="entry name" value="Molybdenum cofactor biosynthesis proteins"/>
    <property type="match status" value="1"/>
</dbReference>
<keyword evidence="2" id="KW-0501">Molybdenum cofactor biosynthesis</keyword>
<dbReference type="NCBIfam" id="TIGR00177">
    <property type="entry name" value="molyb_syn"/>
    <property type="match status" value="1"/>
</dbReference>
<dbReference type="InterPro" id="IPR008284">
    <property type="entry name" value="MoCF_biosynth_CS"/>
</dbReference>
<dbReference type="EMBL" id="JABMJE010000124">
    <property type="protein sequence ID" value="NQS78679.1"/>
    <property type="molecule type" value="Genomic_DNA"/>
</dbReference>
<dbReference type="Gene3D" id="3.90.105.10">
    <property type="entry name" value="Molybdopterin biosynthesis moea protein, domain 2"/>
    <property type="match status" value="1"/>
</dbReference>
<evidence type="ECO:0000256" key="2">
    <source>
        <dbReference type="ARBA" id="ARBA00023150"/>
    </source>
</evidence>
<dbReference type="CDD" id="cd00887">
    <property type="entry name" value="MoeA"/>
    <property type="match status" value="1"/>
</dbReference>
<dbReference type="Pfam" id="PF03454">
    <property type="entry name" value="MoeA_C"/>
    <property type="match status" value="1"/>
</dbReference>
<dbReference type="InterPro" id="IPR005111">
    <property type="entry name" value="MoeA_C_domain_IV"/>
</dbReference>
<dbReference type="PANTHER" id="PTHR10192">
    <property type="entry name" value="MOLYBDOPTERIN BIOSYNTHESIS PROTEIN"/>
    <property type="match status" value="1"/>
</dbReference>
<accession>A0A8T7H7M5</accession>
<dbReference type="GO" id="GO:0061599">
    <property type="term" value="F:molybdopterin molybdotransferase activity"/>
    <property type="evidence" value="ECO:0007669"/>
    <property type="project" value="TreeGrafter"/>
</dbReference>
<dbReference type="InterPro" id="IPR005110">
    <property type="entry name" value="MoeA_linker/N"/>
</dbReference>
<dbReference type="Gene3D" id="2.40.340.10">
    <property type="entry name" value="MoeA, C-terminal, domain IV"/>
    <property type="match status" value="1"/>
</dbReference>
<evidence type="ECO:0000259" key="3">
    <source>
        <dbReference type="SMART" id="SM00852"/>
    </source>
</evidence>
<comment type="caution">
    <text evidence="4">The sequence shown here is derived from an EMBL/GenBank/DDBJ whole genome shotgun (WGS) entry which is preliminary data.</text>
</comment>
<dbReference type="PANTHER" id="PTHR10192:SF16">
    <property type="entry name" value="MOLYBDOPTERIN MOLYBDENUMTRANSFERASE"/>
    <property type="match status" value="1"/>
</dbReference>
<evidence type="ECO:0000313" key="5">
    <source>
        <dbReference type="Proteomes" id="UP000737555"/>
    </source>
</evidence>
<gene>
    <name evidence="4" type="ORF">HQQ74_08280</name>
</gene>
<dbReference type="SUPFAM" id="SSF53850">
    <property type="entry name" value="Periplasmic binding protein-like II"/>
    <property type="match status" value="1"/>
</dbReference>
<dbReference type="InterPro" id="IPR036425">
    <property type="entry name" value="MoaB/Mog-like_dom_sf"/>
</dbReference>
<reference evidence="4" key="1">
    <citation type="submission" date="2020-05" db="EMBL/GenBank/DDBJ databases">
        <title>The first insight into the ecology of ammonia-tolerant syntrophic propionate oxidizing bacteria.</title>
        <authorList>
            <person name="Singh A."/>
            <person name="Schnurer A."/>
            <person name="Westerholm M."/>
        </authorList>
    </citation>
    <scope>NUCLEOTIDE SEQUENCE</scope>
    <source>
        <strain evidence="4">MAG54</strain>
    </source>
</reference>
<dbReference type="InterPro" id="IPR024370">
    <property type="entry name" value="PBP_domain"/>
</dbReference>
<proteinExistence type="predicted"/>
<dbReference type="PROSITE" id="PS01079">
    <property type="entry name" value="MOCF_BIOSYNTHESIS_2"/>
    <property type="match status" value="1"/>
</dbReference>
<dbReference type="AlphaFoldDB" id="A0A8T7H7M5"/>
<dbReference type="InterPro" id="IPR036135">
    <property type="entry name" value="MoeA_linker/N_sf"/>
</dbReference>
<dbReference type="SMART" id="SM00852">
    <property type="entry name" value="MoCF_biosynth"/>
    <property type="match status" value="1"/>
</dbReference>
<evidence type="ECO:0000256" key="1">
    <source>
        <dbReference type="ARBA" id="ARBA00005046"/>
    </source>
</evidence>
<dbReference type="NCBIfam" id="NF011068">
    <property type="entry name" value="PRK14498.1"/>
    <property type="match status" value="1"/>
</dbReference>
<evidence type="ECO:0000313" key="4">
    <source>
        <dbReference type="EMBL" id="NQS78679.1"/>
    </source>
</evidence>
<dbReference type="Pfam" id="PF03453">
    <property type="entry name" value="MoeA_N"/>
    <property type="match status" value="1"/>
</dbReference>
<dbReference type="SUPFAM" id="SSF63867">
    <property type="entry name" value="MoeA C-terminal domain-like"/>
    <property type="match status" value="1"/>
</dbReference>
<dbReference type="Proteomes" id="UP000737555">
    <property type="component" value="Unassembled WGS sequence"/>
</dbReference>
<dbReference type="Gene3D" id="2.170.190.11">
    <property type="entry name" value="Molybdopterin biosynthesis moea protein, domain 3"/>
    <property type="match status" value="1"/>
</dbReference>
<dbReference type="GO" id="GO:0006777">
    <property type="term" value="P:Mo-molybdopterin cofactor biosynthetic process"/>
    <property type="evidence" value="ECO:0007669"/>
    <property type="project" value="UniProtKB-KW"/>
</dbReference>
<feature type="domain" description="MoaB/Mog" evidence="3">
    <location>
        <begin position="168"/>
        <end position="305"/>
    </location>
</feature>
<dbReference type="Pfam" id="PF00994">
    <property type="entry name" value="MoCF_biosynth"/>
    <property type="match status" value="1"/>
</dbReference>
<name>A0A8T7H7M5_9EURY</name>
<comment type="pathway">
    <text evidence="1">Cofactor biosynthesis; molybdopterin biosynthesis.</text>
</comment>
<dbReference type="Pfam" id="PF12727">
    <property type="entry name" value="PBP_like"/>
    <property type="match status" value="1"/>
</dbReference>
<dbReference type="InterPro" id="IPR036688">
    <property type="entry name" value="MoeA_C_domain_IV_sf"/>
</dbReference>
<dbReference type="Gene3D" id="3.40.980.10">
    <property type="entry name" value="MoaB/Mog-like domain"/>
    <property type="match status" value="1"/>
</dbReference>
<organism evidence="4 5">
    <name type="scientific">Methanoculleus bourgensis</name>
    <dbReference type="NCBI Taxonomy" id="83986"/>
    <lineage>
        <taxon>Archaea</taxon>
        <taxon>Methanobacteriati</taxon>
        <taxon>Methanobacteriota</taxon>
        <taxon>Stenosarchaea group</taxon>
        <taxon>Methanomicrobia</taxon>
        <taxon>Methanomicrobiales</taxon>
        <taxon>Methanomicrobiaceae</taxon>
        <taxon>Methanoculleus</taxon>
    </lineage>
</organism>
<dbReference type="InterPro" id="IPR038987">
    <property type="entry name" value="MoeA-like"/>
</dbReference>
<dbReference type="SUPFAM" id="SSF63882">
    <property type="entry name" value="MoeA N-terminal region -like"/>
    <property type="match status" value="1"/>
</dbReference>
<dbReference type="InterPro" id="IPR001453">
    <property type="entry name" value="MoaB/Mog_dom"/>
</dbReference>
<dbReference type="GO" id="GO:0005829">
    <property type="term" value="C:cytosol"/>
    <property type="evidence" value="ECO:0007669"/>
    <property type="project" value="TreeGrafter"/>
</dbReference>
<feature type="non-terminal residue" evidence="4">
    <location>
        <position position="594"/>
    </location>
</feature>
<sequence length="594" mass="63563">MPRRYLNLTPLPDALAAMRRAFPPLDHTETVPLRLAVGRVTAEPLYAEYSVPLADIATFDGYAVKSADTLGAQDQRPLPLGDCARINTGEILPPSFDAVVMVEDTWDEDGKTWIRKSAAPWQHVRHAGEDIRAGELVLPKGHQVRPFDTGALATYGITRVKVRSVRVGIIPTGSDLVPLGVVPAPGQTVETNTLMAEAYLTRMGATCRRYGIVPDDPDLIQRALEEAVAENDLVILSAGSSAGSRDYSADVVGALGEIIFHGIAVRPGKPVLLARVDGKPVLGMPGYPVAAQTVLREVAGDLLCWWGLSPVQGEELDVRLSRKLASDLGFDEFIPVSVGRVDGTCWATPHPRGGGIQMAVVRANGYLHVPAGREGIEAGEEVRVRLTVPQERIARTLICTGVRYPALNELGNCLSDAGYLLHCCNASTMGAVLALRAKTCHAASVCIPKTETAWNDLVLRYLPEVDLLRVQVARTELGIASSDALDTGAVASLRFVNRPKGSAARVFLDAWLEEQGIDADRLTGYEHEVRTPGAVAAAVSNGFADAGVCPAAMAREAGLRFTPLGYETCDLLIREELAGDEGVASLIRAARSPE</sequence>